<dbReference type="Proteomes" id="UP001060414">
    <property type="component" value="Chromosome"/>
</dbReference>
<keyword evidence="2" id="KW-1133">Transmembrane helix</keyword>
<protein>
    <submittedName>
        <fullName evidence="3">Uncharacterized protein</fullName>
    </submittedName>
</protein>
<evidence type="ECO:0000313" key="3">
    <source>
        <dbReference type="EMBL" id="UWZ79342.1"/>
    </source>
</evidence>
<proteinExistence type="predicted"/>
<keyword evidence="4" id="KW-1185">Reference proteome</keyword>
<dbReference type="RefSeq" id="WP_260747698.1">
    <property type="nucleotide sequence ID" value="NZ_CP092109.1"/>
</dbReference>
<sequence>MKQRLHEVQSLGAALSTSRQRRGRPDSQISGRRKPIIMAGTLGYALICLILLLVSWQATLFGMIVFFLIGFFPAASS</sequence>
<keyword evidence="2" id="KW-0812">Transmembrane</keyword>
<feature type="region of interest" description="Disordered" evidence="1">
    <location>
        <begin position="1"/>
        <end position="30"/>
    </location>
</feature>
<feature type="transmembrane region" description="Helical" evidence="2">
    <location>
        <begin position="42"/>
        <end position="72"/>
    </location>
</feature>
<reference evidence="3" key="1">
    <citation type="journal article" date="2022" name="Environ. Microbiol.">
        <title>Geoalkalibacter halelectricus SAP #1 sp. nov. possessing extracellular electron transfer and mineral#reducing capabilities from a haloalkaline environment.</title>
        <authorList>
            <person name="Yadav S."/>
            <person name="Singh R."/>
            <person name="Sundharam S.S."/>
            <person name="Chaudhary S."/>
            <person name="Krishnamurthi S."/>
            <person name="Patil S.A."/>
        </authorList>
    </citation>
    <scope>NUCLEOTIDE SEQUENCE</scope>
    <source>
        <strain evidence="3">SAP-1</strain>
    </source>
</reference>
<gene>
    <name evidence="3" type="ORF">L9S41_16915</name>
</gene>
<keyword evidence="2" id="KW-0472">Membrane</keyword>
<evidence type="ECO:0000313" key="4">
    <source>
        <dbReference type="Proteomes" id="UP001060414"/>
    </source>
</evidence>
<name>A0ABY5ZN14_9BACT</name>
<accession>A0ABY5ZN14</accession>
<evidence type="ECO:0000256" key="1">
    <source>
        <dbReference type="SAM" id="MobiDB-lite"/>
    </source>
</evidence>
<evidence type="ECO:0000256" key="2">
    <source>
        <dbReference type="SAM" id="Phobius"/>
    </source>
</evidence>
<dbReference type="EMBL" id="CP092109">
    <property type="protein sequence ID" value="UWZ79342.1"/>
    <property type="molecule type" value="Genomic_DNA"/>
</dbReference>
<organism evidence="3 4">
    <name type="scientific">Geoalkalibacter halelectricus</name>
    <dbReference type="NCBI Taxonomy" id="2847045"/>
    <lineage>
        <taxon>Bacteria</taxon>
        <taxon>Pseudomonadati</taxon>
        <taxon>Thermodesulfobacteriota</taxon>
        <taxon>Desulfuromonadia</taxon>
        <taxon>Desulfuromonadales</taxon>
        <taxon>Geoalkalibacteraceae</taxon>
        <taxon>Geoalkalibacter</taxon>
    </lineage>
</organism>